<organism evidence="2 3">
    <name type="scientific">Enterobacter roggenkampii</name>
    <dbReference type="NCBI Taxonomy" id="1812935"/>
    <lineage>
        <taxon>Bacteria</taxon>
        <taxon>Pseudomonadati</taxon>
        <taxon>Pseudomonadota</taxon>
        <taxon>Gammaproteobacteria</taxon>
        <taxon>Enterobacterales</taxon>
        <taxon>Enterobacteriaceae</taxon>
        <taxon>Enterobacter</taxon>
        <taxon>Enterobacter cloacae complex</taxon>
    </lineage>
</organism>
<gene>
    <name evidence="2" type="ORF">OIPHN260_14210</name>
</gene>
<evidence type="ECO:0000313" key="3">
    <source>
        <dbReference type="Proteomes" id="UP000595858"/>
    </source>
</evidence>
<dbReference type="Proteomes" id="UP000595858">
    <property type="component" value="Chromosome"/>
</dbReference>
<sequence>MPSRAGLPENIRLPVAFKIEHGRDDNRHKNQKDKCDNAYLTHDRPRGTKTG</sequence>
<name>A0AAU9BAI8_9ENTR</name>
<reference evidence="2" key="1">
    <citation type="journal article" date="2020" name="J Glob Antimicrob Resist">
        <title>Genomic characterization of clinical Enterobacter roggenkampii co-harboring blaIMP-1- and blaGES-5-encoding IncP6 and mcr-9-encoding IncHI2 plasmids isolated in Japan.</title>
        <authorList>
            <person name="Umeda K."/>
            <person name="Nakamura H."/>
            <person name="Fukuda A."/>
            <person name="Matsumoto Y."/>
            <person name="Motooka D."/>
            <person name="Nakamura S."/>
            <person name="Yasui Y."/>
            <person name="Yoshida H."/>
            <person name="Kawahara R."/>
        </authorList>
    </citation>
    <scope>NUCLEOTIDE SEQUENCE</scope>
    <source>
        <strain evidence="2">OIPH-N260</strain>
    </source>
</reference>
<dbReference type="EMBL" id="AP023447">
    <property type="protein sequence ID" value="BCL41919.1"/>
    <property type="molecule type" value="Genomic_DNA"/>
</dbReference>
<evidence type="ECO:0000256" key="1">
    <source>
        <dbReference type="SAM" id="MobiDB-lite"/>
    </source>
</evidence>
<dbReference type="AlphaFoldDB" id="A0AAU9BAI8"/>
<proteinExistence type="predicted"/>
<protein>
    <submittedName>
        <fullName evidence="2">Uncharacterized protein</fullName>
    </submittedName>
</protein>
<feature type="region of interest" description="Disordered" evidence="1">
    <location>
        <begin position="20"/>
        <end position="51"/>
    </location>
</feature>
<accession>A0AAU9BAI8</accession>
<evidence type="ECO:0000313" key="2">
    <source>
        <dbReference type="EMBL" id="BCL41919.1"/>
    </source>
</evidence>